<dbReference type="Pfam" id="PF03140">
    <property type="entry name" value="DUF247"/>
    <property type="match status" value="1"/>
</dbReference>
<feature type="compositionally biased region" description="Low complexity" evidence="1">
    <location>
        <begin position="270"/>
        <end position="281"/>
    </location>
</feature>
<dbReference type="PANTHER" id="PTHR31170">
    <property type="entry name" value="BNAC04G53230D PROTEIN"/>
    <property type="match status" value="1"/>
</dbReference>
<dbReference type="EMBL" id="CM008053">
    <property type="protein sequence ID" value="PAN42954.1"/>
    <property type="molecule type" value="Genomic_DNA"/>
</dbReference>
<name>A0A2S3IEK8_9POAL</name>
<dbReference type="PANTHER" id="PTHR31170:SF18">
    <property type="entry name" value="(WILD MALAYSIAN BANANA) HYPOTHETICAL PROTEIN"/>
    <property type="match status" value="1"/>
</dbReference>
<dbReference type="Gramene" id="PAN42954">
    <property type="protein sequence ID" value="PAN42954"/>
    <property type="gene ID" value="PAHAL_8G201100"/>
</dbReference>
<proteinExistence type="predicted"/>
<reference evidence="2" key="1">
    <citation type="submission" date="2018-04" db="EMBL/GenBank/DDBJ databases">
        <title>WGS assembly of Panicum hallii.</title>
        <authorList>
            <person name="Lovell J."/>
            <person name="Jenkins J."/>
            <person name="Lowry D."/>
            <person name="Mamidi S."/>
            <person name="Sreedasyam A."/>
            <person name="Weng X."/>
            <person name="Barry K."/>
            <person name="Bonette J."/>
            <person name="Campitelli B."/>
            <person name="Daum C."/>
            <person name="Gordon S."/>
            <person name="Gould B."/>
            <person name="Lipzen A."/>
            <person name="Macqueen A."/>
            <person name="Palacio-Mejia J."/>
            <person name="Plott C."/>
            <person name="Shakirov E."/>
            <person name="Shu S."/>
            <person name="Yoshinaga Y."/>
            <person name="Zane M."/>
            <person name="Rokhsar D."/>
            <person name="Grimwood J."/>
            <person name="Schmutz J."/>
            <person name="Juenger T."/>
        </authorList>
    </citation>
    <scope>NUCLEOTIDE SEQUENCE [LARGE SCALE GENOMIC DNA]</scope>
    <source>
        <strain evidence="2">FIL2</strain>
    </source>
</reference>
<protein>
    <submittedName>
        <fullName evidence="2">Uncharacterized protein</fullName>
    </submittedName>
</protein>
<dbReference type="Proteomes" id="UP000243499">
    <property type="component" value="Chromosome 8"/>
</dbReference>
<accession>A0A2S3IEK8</accession>
<evidence type="ECO:0000256" key="1">
    <source>
        <dbReference type="SAM" id="MobiDB-lite"/>
    </source>
</evidence>
<dbReference type="AlphaFoldDB" id="A0A2S3IEK8"/>
<sequence length="472" mass="53132">MEKKLDGAEPVGTKEKWKRHSIFRVPHQFKAVHGKVFAPQTVALGPFHHHDAALRPMEEHKLRAVRRLLRRAGDRPLRELAAAVGDMAEELEDAYAGLGAEWRGGNRGRFLEMMVADGCFLLEVMRRKFKDYDPEDPVFGEHAGKHIAAFVQRDMLMIENQLPLALLRRIVAVESGKLPDERSINNLVAEFLCEDGWCATEVGSRLGLHPLDVYRRSLLRPWPLPSRQEGQRTYCCFPTIGGAARACQQHCSSCCLPTRSETGAAPPSPRSRGAPTAASASRPPPLPPRSAQRLWEAGIRFRRSETRLLDDIRFDRCTRRLRMPKIILDDSTEYKFSNLMAFEALHAGAGSGGVTAFVLFLRDMGGVLDHDLAGSDWAVVRLVNRLSRDVAKFSDSYLCCVRREVEDYCNGDKWRVFVFNSWAKLKGTYLSSPWAFIALVVTIWLVGTDMTQTLYAVETYEREYGGNATKSP</sequence>
<feature type="region of interest" description="Disordered" evidence="1">
    <location>
        <begin position="260"/>
        <end position="290"/>
    </location>
</feature>
<evidence type="ECO:0000313" key="2">
    <source>
        <dbReference type="EMBL" id="PAN42954.1"/>
    </source>
</evidence>
<organism evidence="2">
    <name type="scientific">Panicum hallii</name>
    <dbReference type="NCBI Taxonomy" id="206008"/>
    <lineage>
        <taxon>Eukaryota</taxon>
        <taxon>Viridiplantae</taxon>
        <taxon>Streptophyta</taxon>
        <taxon>Embryophyta</taxon>
        <taxon>Tracheophyta</taxon>
        <taxon>Spermatophyta</taxon>
        <taxon>Magnoliopsida</taxon>
        <taxon>Liliopsida</taxon>
        <taxon>Poales</taxon>
        <taxon>Poaceae</taxon>
        <taxon>PACMAD clade</taxon>
        <taxon>Panicoideae</taxon>
        <taxon>Panicodae</taxon>
        <taxon>Paniceae</taxon>
        <taxon>Panicinae</taxon>
        <taxon>Panicum</taxon>
        <taxon>Panicum sect. Panicum</taxon>
    </lineage>
</organism>
<gene>
    <name evidence="2" type="ORF">PAHAL_8G201100</name>
</gene>
<dbReference type="InterPro" id="IPR004158">
    <property type="entry name" value="DUF247_pln"/>
</dbReference>